<evidence type="ECO:0000256" key="1">
    <source>
        <dbReference type="SAM" id="MobiDB-lite"/>
    </source>
</evidence>
<name>A0ABP8K9H0_9MICO</name>
<evidence type="ECO:0000313" key="5">
    <source>
        <dbReference type="Proteomes" id="UP001500945"/>
    </source>
</evidence>
<dbReference type="InterPro" id="IPR046801">
    <property type="entry name" value="OpcA_G6PD_N"/>
</dbReference>
<evidence type="ECO:0000259" key="3">
    <source>
        <dbReference type="Pfam" id="PF20171"/>
    </source>
</evidence>
<dbReference type="Pfam" id="PF10128">
    <property type="entry name" value="OpcA_G6PD_assem"/>
    <property type="match status" value="1"/>
</dbReference>
<proteinExistence type="predicted"/>
<comment type="caution">
    <text evidence="4">The sequence shown here is derived from an EMBL/GenBank/DDBJ whole genome shotgun (WGS) entry which is preliminary data.</text>
</comment>
<dbReference type="InterPro" id="IPR004555">
    <property type="entry name" value="G6PDH_assembly_OpcA"/>
</dbReference>
<feature type="domain" description="Glucose-6-phosphate dehydrogenase assembly protein OpcA N-terminal" evidence="2">
    <location>
        <begin position="51"/>
        <end position="160"/>
    </location>
</feature>
<reference evidence="5" key="1">
    <citation type="journal article" date="2019" name="Int. J. Syst. Evol. Microbiol.">
        <title>The Global Catalogue of Microorganisms (GCM) 10K type strain sequencing project: providing services to taxonomists for standard genome sequencing and annotation.</title>
        <authorList>
            <consortium name="The Broad Institute Genomics Platform"/>
            <consortium name="The Broad Institute Genome Sequencing Center for Infectious Disease"/>
            <person name="Wu L."/>
            <person name="Ma J."/>
        </authorList>
    </citation>
    <scope>NUCLEOTIDE SEQUENCE [LARGE SCALE GENOMIC DNA]</scope>
    <source>
        <strain evidence="5">JCM 17809</strain>
    </source>
</reference>
<accession>A0ABP8K9H0</accession>
<keyword evidence="5" id="KW-1185">Reference proteome</keyword>
<sequence length="378" mass="40412">MIVDLPSTTTGDISRRLVRLRADTGSMALSRVLTLIVVVDESEAESAIATANDASRQHPCRIIVVVTGTRRGAARLDGQIRVGGDAGASEVVVLRLFGPLAGHGRAVVTPLLLADSPIVAWWPSNGPRNPAQDPIGVMAQRRVTDAARSSSAPRTVLRRLSECYAPGDGDLAWSRITLWRAVLAAALDQPPFEPVTAATVVAAADSPSGELLAGWLASRLRCPVTLARSRNRSGVISVRLERASGTIDLVRPQDGNTGTLSHPGQPDRTIALAHRGDAECLADELHRLDPDEVYHEALTVGLEKVRLSRRPASEVVRAGQAPSVAEAERTVKRLRRAARASGSSAMVEAQPMPPKADEPDRVHQAAARRLAKAKEERR</sequence>
<dbReference type="NCBIfam" id="TIGR00534">
    <property type="entry name" value="OpcA"/>
    <property type="match status" value="1"/>
</dbReference>
<protein>
    <submittedName>
        <fullName evidence="4">Glucose-6-phosphate dehydrogenase assembly protein OpcA</fullName>
    </submittedName>
</protein>
<feature type="domain" description="Glucose-6-phosphate dehydrogenase assembly protein OpcA C-terminal" evidence="3">
    <location>
        <begin position="166"/>
        <end position="298"/>
    </location>
</feature>
<dbReference type="Pfam" id="PF20171">
    <property type="entry name" value="OpcA_G6PD_C"/>
    <property type="match status" value="1"/>
</dbReference>
<dbReference type="RefSeq" id="WP_345203714.1">
    <property type="nucleotide sequence ID" value="NZ_BAABGM010000008.1"/>
</dbReference>
<dbReference type="PANTHER" id="PTHR38658">
    <property type="entry name" value="OXPP CYCLE PROTEIN OPCA-RELATED"/>
    <property type="match status" value="1"/>
</dbReference>
<dbReference type="InterPro" id="IPR046802">
    <property type="entry name" value="OpcA_G6PD_C"/>
</dbReference>
<evidence type="ECO:0000313" key="4">
    <source>
        <dbReference type="EMBL" id="GAA4402466.1"/>
    </source>
</evidence>
<evidence type="ECO:0000259" key="2">
    <source>
        <dbReference type="Pfam" id="PF10128"/>
    </source>
</evidence>
<dbReference type="EMBL" id="BAABGM010000008">
    <property type="protein sequence ID" value="GAA4402466.1"/>
    <property type="molecule type" value="Genomic_DNA"/>
</dbReference>
<gene>
    <name evidence="4" type="primary">opcA</name>
    <name evidence="4" type="ORF">GCM10023168_13040</name>
</gene>
<dbReference type="PANTHER" id="PTHR38658:SF1">
    <property type="entry name" value="OXPP CYCLE PROTEIN OPCA-RELATED"/>
    <property type="match status" value="1"/>
</dbReference>
<organism evidence="4 5">
    <name type="scientific">Fodinibacter luteus</name>
    <dbReference type="NCBI Taxonomy" id="552064"/>
    <lineage>
        <taxon>Bacteria</taxon>
        <taxon>Bacillati</taxon>
        <taxon>Actinomycetota</taxon>
        <taxon>Actinomycetes</taxon>
        <taxon>Micrococcales</taxon>
        <taxon>Intrasporangiaceae</taxon>
        <taxon>Fodinibacter (ex Wang et al. 2009)</taxon>
    </lineage>
</organism>
<dbReference type="Proteomes" id="UP001500945">
    <property type="component" value="Unassembled WGS sequence"/>
</dbReference>
<feature type="region of interest" description="Disordered" evidence="1">
    <location>
        <begin position="337"/>
        <end position="378"/>
    </location>
</feature>